<feature type="region of interest" description="Disordered" evidence="1">
    <location>
        <begin position="1"/>
        <end position="53"/>
    </location>
</feature>
<name>A0A0N4XGB9_NIPBR</name>
<gene>
    <name evidence="2" type="ORF">NBR_LOCUS1571</name>
</gene>
<evidence type="ECO:0000256" key="1">
    <source>
        <dbReference type="SAM" id="MobiDB-lite"/>
    </source>
</evidence>
<dbReference type="Proteomes" id="UP000271162">
    <property type="component" value="Unassembled WGS sequence"/>
</dbReference>
<reference evidence="4" key="1">
    <citation type="submission" date="2017-02" db="UniProtKB">
        <authorList>
            <consortium name="WormBaseParasite"/>
        </authorList>
    </citation>
    <scope>IDENTIFICATION</scope>
</reference>
<evidence type="ECO:0000313" key="2">
    <source>
        <dbReference type="EMBL" id="VDL65095.1"/>
    </source>
</evidence>
<protein>
    <submittedName>
        <fullName evidence="4">U1 small nuclear ribonucleoprotein C-like</fullName>
    </submittedName>
</protein>
<evidence type="ECO:0000313" key="4">
    <source>
        <dbReference type="WBParaSite" id="NBR_0000157101-mRNA-1"/>
    </source>
</evidence>
<dbReference type="EMBL" id="UYSL01001314">
    <property type="protein sequence ID" value="VDL65095.1"/>
    <property type="molecule type" value="Genomic_DNA"/>
</dbReference>
<keyword evidence="3" id="KW-1185">Reference proteome</keyword>
<dbReference type="WBParaSite" id="NBR_0000157101-mRNA-1">
    <property type="protein sequence ID" value="NBR_0000157101-mRNA-1"/>
    <property type="gene ID" value="NBR_0000157101"/>
</dbReference>
<evidence type="ECO:0000313" key="3">
    <source>
        <dbReference type="Proteomes" id="UP000271162"/>
    </source>
</evidence>
<organism evidence="4">
    <name type="scientific">Nippostrongylus brasiliensis</name>
    <name type="common">Rat hookworm</name>
    <dbReference type="NCBI Taxonomy" id="27835"/>
    <lineage>
        <taxon>Eukaryota</taxon>
        <taxon>Metazoa</taxon>
        <taxon>Ecdysozoa</taxon>
        <taxon>Nematoda</taxon>
        <taxon>Chromadorea</taxon>
        <taxon>Rhabditida</taxon>
        <taxon>Rhabditina</taxon>
        <taxon>Rhabditomorpha</taxon>
        <taxon>Strongyloidea</taxon>
        <taxon>Heligmosomidae</taxon>
        <taxon>Nippostrongylus</taxon>
    </lineage>
</organism>
<accession>A0A0N4XGB9</accession>
<feature type="compositionally biased region" description="Basic residues" evidence="1">
    <location>
        <begin position="11"/>
        <end position="20"/>
    </location>
</feature>
<dbReference type="AlphaFoldDB" id="A0A0N4XGB9"/>
<reference evidence="2 3" key="2">
    <citation type="submission" date="2018-11" db="EMBL/GenBank/DDBJ databases">
        <authorList>
            <consortium name="Pathogen Informatics"/>
        </authorList>
    </citation>
    <scope>NUCLEOTIDE SEQUENCE [LARGE SCALE GENOMIC DNA]</scope>
</reference>
<proteinExistence type="predicted"/>
<feature type="compositionally biased region" description="Low complexity" evidence="1">
    <location>
        <begin position="35"/>
        <end position="49"/>
    </location>
</feature>
<sequence length="122" mass="12766">MVGQDLSSKADKRKNKKKKGLFTVKLQATTEASNAQTTTAAEPATEATQSPDNADGPLCIKGKCFIGPQLPILPIIPGYGVNPIPPYGYPGFPGQFPGGFPPYGIPPYGIPPYGGYLGAVPF</sequence>